<dbReference type="InterPro" id="IPR008538">
    <property type="entry name" value="Uma2"/>
</dbReference>
<dbReference type="Pfam" id="PF05685">
    <property type="entry name" value="Uma2"/>
    <property type="match status" value="1"/>
</dbReference>
<reference evidence="3" key="1">
    <citation type="journal article" date="2019" name="Int. J. Syst. Evol. Microbiol.">
        <title>The Global Catalogue of Microorganisms (GCM) 10K type strain sequencing project: providing services to taxonomists for standard genome sequencing and annotation.</title>
        <authorList>
            <consortium name="The Broad Institute Genomics Platform"/>
            <consortium name="The Broad Institute Genome Sequencing Center for Infectious Disease"/>
            <person name="Wu L."/>
            <person name="Ma J."/>
        </authorList>
    </citation>
    <scope>NUCLEOTIDE SEQUENCE [LARGE SCALE GENOMIC DNA]</scope>
    <source>
        <strain evidence="3">JCM 4788</strain>
    </source>
</reference>
<dbReference type="GO" id="GO:0004519">
    <property type="term" value="F:endonuclease activity"/>
    <property type="evidence" value="ECO:0007669"/>
    <property type="project" value="UniProtKB-KW"/>
</dbReference>
<evidence type="ECO:0000259" key="1">
    <source>
        <dbReference type="Pfam" id="PF05685"/>
    </source>
</evidence>
<keyword evidence="2" id="KW-0255">Endonuclease</keyword>
<organism evidence="2 3">
    <name type="scientific">Streptomyces luteireticuli</name>
    <dbReference type="NCBI Taxonomy" id="173858"/>
    <lineage>
        <taxon>Bacteria</taxon>
        <taxon>Bacillati</taxon>
        <taxon>Actinomycetota</taxon>
        <taxon>Actinomycetes</taxon>
        <taxon>Kitasatosporales</taxon>
        <taxon>Streptomycetaceae</taxon>
        <taxon>Streptomyces</taxon>
    </lineage>
</organism>
<evidence type="ECO:0000313" key="3">
    <source>
        <dbReference type="Proteomes" id="UP001500879"/>
    </source>
</evidence>
<comment type="caution">
    <text evidence="2">The sequence shown here is derived from an EMBL/GenBank/DDBJ whole genome shotgun (WGS) entry which is preliminary data.</text>
</comment>
<dbReference type="SUPFAM" id="SSF52980">
    <property type="entry name" value="Restriction endonuclease-like"/>
    <property type="match status" value="1"/>
</dbReference>
<dbReference type="Gene3D" id="3.90.1570.10">
    <property type="entry name" value="tt1808, chain A"/>
    <property type="match status" value="1"/>
</dbReference>
<dbReference type="PANTHER" id="PTHR35400">
    <property type="entry name" value="SLR1083 PROTEIN"/>
    <property type="match status" value="1"/>
</dbReference>
<dbReference type="PANTHER" id="PTHR35400:SF3">
    <property type="entry name" value="SLL1072 PROTEIN"/>
    <property type="match status" value="1"/>
</dbReference>
<proteinExistence type="predicted"/>
<name>A0ABP3I330_9ACTN</name>
<feature type="domain" description="Putative restriction endonuclease" evidence="1">
    <location>
        <begin position="12"/>
        <end position="181"/>
    </location>
</feature>
<gene>
    <name evidence="2" type="ORF">GCM10010357_07320</name>
</gene>
<accession>A0ABP3I330</accession>
<dbReference type="InterPro" id="IPR011335">
    <property type="entry name" value="Restrct_endonuc-II-like"/>
</dbReference>
<evidence type="ECO:0000313" key="2">
    <source>
        <dbReference type="EMBL" id="GAA0389143.1"/>
    </source>
</evidence>
<protein>
    <submittedName>
        <fullName evidence="2">Uma2 family endonuclease</fullName>
    </submittedName>
</protein>
<dbReference type="RefSeq" id="WP_344019955.1">
    <property type="nucleotide sequence ID" value="NZ_BAAABX010000007.1"/>
</dbReference>
<dbReference type="Proteomes" id="UP001500879">
    <property type="component" value="Unassembled WGS sequence"/>
</dbReference>
<keyword evidence="2" id="KW-0378">Hydrolase</keyword>
<dbReference type="EMBL" id="BAAABX010000007">
    <property type="protein sequence ID" value="GAA0389143.1"/>
    <property type="molecule type" value="Genomic_DNA"/>
</dbReference>
<keyword evidence="2" id="KW-0540">Nuclease</keyword>
<keyword evidence="3" id="KW-1185">Reference proteome</keyword>
<dbReference type="InterPro" id="IPR012296">
    <property type="entry name" value="Nuclease_put_TT1808"/>
</dbReference>
<sequence>MNATRERSQMDVEDFEEIARHAPETVTLEFLYGKIGAKPMPDGDHGQIIMWLIRQCILQRPDLNLFPEQGLKVDTYRNGRVKPDGALAPEEHFVGQEEYGTPDGVLMTVEITSWDRDTDRRDRAEKPRAYAESGIPVYLLVDREHCTLVVHSGPQRGRYSDVHTAGFGDTVDLPGLGITLDTERLKNYVR</sequence>
<dbReference type="CDD" id="cd06260">
    <property type="entry name" value="DUF820-like"/>
    <property type="match status" value="1"/>
</dbReference>